<dbReference type="InterPro" id="IPR050171">
    <property type="entry name" value="MFS_Transporters"/>
</dbReference>
<accession>A0A1H4WSB6</accession>
<dbReference type="Gene3D" id="1.20.1250.20">
    <property type="entry name" value="MFS general substrate transporter like domains"/>
    <property type="match status" value="1"/>
</dbReference>
<evidence type="ECO:0000256" key="4">
    <source>
        <dbReference type="ARBA" id="ARBA00022692"/>
    </source>
</evidence>
<evidence type="ECO:0000313" key="10">
    <source>
        <dbReference type="Proteomes" id="UP000183407"/>
    </source>
</evidence>
<keyword evidence="3" id="KW-1003">Cell membrane</keyword>
<dbReference type="RefSeq" id="WP_073360759.1">
    <property type="nucleotide sequence ID" value="NZ_FNTL01000004.1"/>
</dbReference>
<feature type="transmembrane region" description="Helical" evidence="7">
    <location>
        <begin position="85"/>
        <end position="103"/>
    </location>
</feature>
<dbReference type="InterPro" id="IPR020846">
    <property type="entry name" value="MFS_dom"/>
</dbReference>
<feature type="transmembrane region" description="Helical" evidence="7">
    <location>
        <begin position="378"/>
        <end position="397"/>
    </location>
</feature>
<feature type="transmembrane region" description="Helical" evidence="7">
    <location>
        <begin position="282"/>
        <end position="302"/>
    </location>
</feature>
<feature type="transmembrane region" description="Helical" evidence="7">
    <location>
        <begin position="56"/>
        <end position="73"/>
    </location>
</feature>
<evidence type="ECO:0000313" key="9">
    <source>
        <dbReference type="EMBL" id="SEC96213.1"/>
    </source>
</evidence>
<dbReference type="PROSITE" id="PS50850">
    <property type="entry name" value="MFS"/>
    <property type="match status" value="1"/>
</dbReference>
<feature type="transmembrane region" description="Helical" evidence="7">
    <location>
        <begin position="254"/>
        <end position="275"/>
    </location>
</feature>
<feature type="domain" description="Major facilitator superfamily (MFS) profile" evidence="8">
    <location>
        <begin position="12"/>
        <end position="405"/>
    </location>
</feature>
<dbReference type="Proteomes" id="UP000183407">
    <property type="component" value="Unassembled WGS sequence"/>
</dbReference>
<dbReference type="GO" id="GO:0005886">
    <property type="term" value="C:plasma membrane"/>
    <property type="evidence" value="ECO:0007669"/>
    <property type="project" value="UniProtKB-SubCell"/>
</dbReference>
<feature type="transmembrane region" description="Helical" evidence="7">
    <location>
        <begin position="109"/>
        <end position="132"/>
    </location>
</feature>
<feature type="transmembrane region" description="Helical" evidence="7">
    <location>
        <begin position="308"/>
        <end position="332"/>
    </location>
</feature>
<evidence type="ECO:0000259" key="8">
    <source>
        <dbReference type="PROSITE" id="PS50850"/>
    </source>
</evidence>
<dbReference type="OrthoDB" id="3177957at2"/>
<keyword evidence="2" id="KW-0813">Transport</keyword>
<name>A0A1H4WSB6_RHOJO</name>
<dbReference type="InterPro" id="IPR036259">
    <property type="entry name" value="MFS_trans_sf"/>
</dbReference>
<reference evidence="10" key="1">
    <citation type="submission" date="2016-10" db="EMBL/GenBank/DDBJ databases">
        <authorList>
            <person name="Varghese N."/>
        </authorList>
    </citation>
    <scope>NUCLEOTIDE SEQUENCE [LARGE SCALE GENOMIC DNA]</scope>
    <source>
        <strain evidence="10">DSM 44719</strain>
    </source>
</reference>
<comment type="subcellular location">
    <subcellularLocation>
        <location evidence="1">Cell membrane</location>
        <topology evidence="1">Multi-pass membrane protein</topology>
    </subcellularLocation>
</comment>
<gene>
    <name evidence="9" type="ORF">SAMN04490220_3063</name>
</gene>
<organism evidence="9 10">
    <name type="scientific">Rhodococcus jostii</name>
    <dbReference type="NCBI Taxonomy" id="132919"/>
    <lineage>
        <taxon>Bacteria</taxon>
        <taxon>Bacillati</taxon>
        <taxon>Actinomycetota</taxon>
        <taxon>Actinomycetes</taxon>
        <taxon>Mycobacteriales</taxon>
        <taxon>Nocardiaceae</taxon>
        <taxon>Rhodococcus</taxon>
    </lineage>
</organism>
<evidence type="ECO:0000256" key="3">
    <source>
        <dbReference type="ARBA" id="ARBA00022475"/>
    </source>
</evidence>
<keyword evidence="6 7" id="KW-0472">Membrane</keyword>
<feature type="transmembrane region" description="Helical" evidence="7">
    <location>
        <begin position="175"/>
        <end position="197"/>
    </location>
</feature>
<keyword evidence="5 7" id="KW-1133">Transmembrane helix</keyword>
<evidence type="ECO:0000256" key="2">
    <source>
        <dbReference type="ARBA" id="ARBA00022448"/>
    </source>
</evidence>
<proteinExistence type="predicted"/>
<dbReference type="AlphaFoldDB" id="A0A1H4WSB6"/>
<dbReference type="SUPFAM" id="SSF103473">
    <property type="entry name" value="MFS general substrate transporter"/>
    <property type="match status" value="1"/>
</dbReference>
<evidence type="ECO:0000256" key="6">
    <source>
        <dbReference type="ARBA" id="ARBA00023136"/>
    </source>
</evidence>
<dbReference type="Pfam" id="PF07690">
    <property type="entry name" value="MFS_1"/>
    <property type="match status" value="1"/>
</dbReference>
<feature type="transmembrane region" description="Helical" evidence="7">
    <location>
        <begin position="20"/>
        <end position="44"/>
    </location>
</feature>
<feature type="transmembrane region" description="Helical" evidence="7">
    <location>
        <begin position="144"/>
        <end position="163"/>
    </location>
</feature>
<dbReference type="EMBL" id="FNTL01000004">
    <property type="protein sequence ID" value="SEC96213.1"/>
    <property type="molecule type" value="Genomic_DNA"/>
</dbReference>
<keyword evidence="4 7" id="KW-0812">Transmembrane</keyword>
<feature type="transmembrane region" description="Helical" evidence="7">
    <location>
        <begin position="344"/>
        <end position="366"/>
    </location>
</feature>
<protein>
    <submittedName>
        <fullName evidence="9">Predicted arabinose efflux permease, MFS family</fullName>
    </submittedName>
</protein>
<evidence type="ECO:0000256" key="1">
    <source>
        <dbReference type="ARBA" id="ARBA00004651"/>
    </source>
</evidence>
<dbReference type="InterPro" id="IPR011701">
    <property type="entry name" value="MFS"/>
</dbReference>
<dbReference type="PANTHER" id="PTHR23517">
    <property type="entry name" value="RESISTANCE PROTEIN MDTM, PUTATIVE-RELATED-RELATED"/>
    <property type="match status" value="1"/>
</dbReference>
<evidence type="ECO:0000256" key="5">
    <source>
        <dbReference type="ARBA" id="ARBA00022989"/>
    </source>
</evidence>
<evidence type="ECO:0000256" key="7">
    <source>
        <dbReference type="SAM" id="Phobius"/>
    </source>
</evidence>
<dbReference type="GO" id="GO:0022857">
    <property type="term" value="F:transmembrane transporter activity"/>
    <property type="evidence" value="ECO:0007669"/>
    <property type="project" value="InterPro"/>
</dbReference>
<sequence>MTIALEPPPRHGGLRRTAAFTLLAVDVVTLIGASAAPTPLYALYQTQWGFTPLQSTLVFGIYAASLLLALLTAGSLSDYIGRRPVLLTALAVEAASMIAFASADGIGLLLVARVVQGLATGAAISALGAALIDLERTPGRGVTVNSIAAPAGLALGAIGSSLISEHLPRPTSTVFLVFFALFALEIVGICAIPETAARQPGALASVRPALAVPAGALHMLLRASPCLIAVWALGGFYLSLGPSLARTTLGVHSSLIGAIMVATLTGTGAVAVFLLRNVAPHRILSVGAAALVAGVAITLVGAETTSSVTLLAGTAVAGVGFGAGFQGTIHTVMPLARPHERAGLLSSIYMIAYLANSAPALIAGYFVGRIGLVDTTRIYGGVVIAMAGIGLGAVVTAPRARICRA</sequence>